<keyword evidence="4" id="KW-1185">Reference proteome</keyword>
<evidence type="ECO:0000313" key="4">
    <source>
        <dbReference type="Proteomes" id="UP001642484"/>
    </source>
</evidence>
<organism evidence="3 4">
    <name type="scientific">Durusdinium trenchii</name>
    <dbReference type="NCBI Taxonomy" id="1381693"/>
    <lineage>
        <taxon>Eukaryota</taxon>
        <taxon>Sar</taxon>
        <taxon>Alveolata</taxon>
        <taxon>Dinophyceae</taxon>
        <taxon>Suessiales</taxon>
        <taxon>Symbiodiniaceae</taxon>
        <taxon>Durusdinium</taxon>
    </lineage>
</organism>
<evidence type="ECO:0000256" key="1">
    <source>
        <dbReference type="SAM" id="Coils"/>
    </source>
</evidence>
<proteinExistence type="predicted"/>
<gene>
    <name evidence="3" type="ORF">CCMP2556_LOCUS6260</name>
</gene>
<evidence type="ECO:0000313" key="3">
    <source>
        <dbReference type="EMBL" id="CAK9000920.1"/>
    </source>
</evidence>
<feature type="region of interest" description="Disordered" evidence="2">
    <location>
        <begin position="314"/>
        <end position="348"/>
    </location>
</feature>
<feature type="compositionally biased region" description="Low complexity" evidence="2">
    <location>
        <begin position="321"/>
        <end position="339"/>
    </location>
</feature>
<keyword evidence="1" id="KW-0175">Coiled coil</keyword>
<sequence length="434" mass="46428">MSATEQLAQNLQETADFLHVQKSVLDQPTWKMVVEQQTSVMLRRLELLNTLSPGEATAIVKLVTESKLGEIDPQWRSKAVLAVGARVSHGGKATTAARPKQAMSNWSSYLSVKDVELLQSANLSNYAKLDVVANRMVRIGLDLPTESSAGVALGNNKQSLELLQTLKCLMRSKARKAGKKSMEHIETYPYKPSQALIAVAYDADDPPCEITSPVAGRISCLRKTAKGVKEDSPPSTELVPAPAQPATNAVDANPMGFGREAMQMFQMFQMFQSLQGGGSGAGSSNAGSPSAGNGANLLTNLQVFGNKGNVTMTPSPANRLTAEPPASAAKAATIAAGESQTDSQEQSPKGLELVLPLTKQVISPEEQLSLVKTATAERQAAKEEAKRAEAAAEQVFLNTGDRCDKKVKIQDEENCGAEWQRALQLIDEAPEDVE</sequence>
<reference evidence="3 4" key="1">
    <citation type="submission" date="2024-02" db="EMBL/GenBank/DDBJ databases">
        <authorList>
            <person name="Chen Y."/>
            <person name="Shah S."/>
            <person name="Dougan E. K."/>
            <person name="Thang M."/>
            <person name="Chan C."/>
        </authorList>
    </citation>
    <scope>NUCLEOTIDE SEQUENCE [LARGE SCALE GENOMIC DNA]</scope>
</reference>
<comment type="caution">
    <text evidence="3">The sequence shown here is derived from an EMBL/GenBank/DDBJ whole genome shotgun (WGS) entry which is preliminary data.</text>
</comment>
<protein>
    <submittedName>
        <fullName evidence="3">Uncharacterized protein</fullName>
    </submittedName>
</protein>
<feature type="coiled-coil region" evidence="1">
    <location>
        <begin position="371"/>
        <end position="398"/>
    </location>
</feature>
<name>A0ABP0IE80_9DINO</name>
<accession>A0ABP0IE80</accession>
<evidence type="ECO:0000256" key="2">
    <source>
        <dbReference type="SAM" id="MobiDB-lite"/>
    </source>
</evidence>
<dbReference type="EMBL" id="CAXAMN010002713">
    <property type="protein sequence ID" value="CAK9000920.1"/>
    <property type="molecule type" value="Genomic_DNA"/>
</dbReference>
<feature type="region of interest" description="Disordered" evidence="2">
    <location>
        <begin position="226"/>
        <end position="247"/>
    </location>
</feature>
<dbReference type="Proteomes" id="UP001642484">
    <property type="component" value="Unassembled WGS sequence"/>
</dbReference>